<comment type="caution">
    <text evidence="1">The sequence shown here is derived from an EMBL/GenBank/DDBJ whole genome shotgun (WGS) entry which is preliminary data.</text>
</comment>
<protein>
    <submittedName>
        <fullName evidence="1">Uncharacterized protein</fullName>
    </submittedName>
</protein>
<gene>
    <name evidence="1" type="ORF">BYL167_LOCUS23020</name>
</gene>
<dbReference type="Proteomes" id="UP000681967">
    <property type="component" value="Unassembled WGS sequence"/>
</dbReference>
<evidence type="ECO:0000313" key="2">
    <source>
        <dbReference type="Proteomes" id="UP000681967"/>
    </source>
</evidence>
<reference evidence="1" key="1">
    <citation type="submission" date="2021-02" db="EMBL/GenBank/DDBJ databases">
        <authorList>
            <person name="Nowell W R."/>
        </authorList>
    </citation>
    <scope>NUCLEOTIDE SEQUENCE</scope>
</reference>
<evidence type="ECO:0000313" key="1">
    <source>
        <dbReference type="EMBL" id="CAF4185863.1"/>
    </source>
</evidence>
<accession>A0A8S2RV77</accession>
<sequence length="51" mass="6027">IDIELEMIALVVYLYVIHMDASISKLNERPAFTFNFSSDYDMFKFDVFTLI</sequence>
<dbReference type="EMBL" id="CAJOBH010015201">
    <property type="protein sequence ID" value="CAF4185863.1"/>
    <property type="molecule type" value="Genomic_DNA"/>
</dbReference>
<name>A0A8S2RV77_9BILA</name>
<proteinExistence type="predicted"/>
<dbReference type="AlphaFoldDB" id="A0A8S2RV77"/>
<feature type="non-terminal residue" evidence="1">
    <location>
        <position position="1"/>
    </location>
</feature>
<organism evidence="1 2">
    <name type="scientific">Rotaria magnacalcarata</name>
    <dbReference type="NCBI Taxonomy" id="392030"/>
    <lineage>
        <taxon>Eukaryota</taxon>
        <taxon>Metazoa</taxon>
        <taxon>Spiralia</taxon>
        <taxon>Gnathifera</taxon>
        <taxon>Rotifera</taxon>
        <taxon>Eurotatoria</taxon>
        <taxon>Bdelloidea</taxon>
        <taxon>Philodinida</taxon>
        <taxon>Philodinidae</taxon>
        <taxon>Rotaria</taxon>
    </lineage>
</organism>